<name>A0AA41XS93_9MYCO</name>
<organism evidence="2 3">
    <name type="scientific">Mycobacterium alsense</name>
    <dbReference type="NCBI Taxonomy" id="324058"/>
    <lineage>
        <taxon>Bacteria</taxon>
        <taxon>Bacillati</taxon>
        <taxon>Actinomycetota</taxon>
        <taxon>Actinomycetes</taxon>
        <taxon>Mycobacteriales</taxon>
        <taxon>Mycobacteriaceae</taxon>
        <taxon>Mycobacterium</taxon>
    </lineage>
</organism>
<reference evidence="2" key="1">
    <citation type="submission" date="2020-07" db="EMBL/GenBank/DDBJ databases">
        <authorList>
            <person name="Pettersson B.M.F."/>
            <person name="Behra P.R.K."/>
            <person name="Ramesh M."/>
            <person name="Das S."/>
            <person name="Dasgupta S."/>
            <person name="Kirsebom L.A."/>
        </authorList>
    </citation>
    <scope>NUCLEOTIDE SEQUENCE</scope>
    <source>
        <strain evidence="2">CCUG 55640</strain>
    </source>
</reference>
<accession>A0AA41XS93</accession>
<reference evidence="2" key="2">
    <citation type="journal article" date="2022" name="BMC Genomics">
        <title>Comparative genome analysis of mycobacteria focusing on tRNA and non-coding RNA.</title>
        <authorList>
            <person name="Behra P.R.K."/>
            <person name="Pettersson B.M.F."/>
            <person name="Ramesh M."/>
            <person name="Das S."/>
            <person name="Dasgupta S."/>
            <person name="Kirsebom L.A."/>
        </authorList>
    </citation>
    <scope>NUCLEOTIDE SEQUENCE</scope>
    <source>
        <strain evidence="2">CCUG 55640</strain>
    </source>
</reference>
<dbReference type="EMBL" id="JACKVH010000017">
    <property type="protein sequence ID" value="MCV7380958.1"/>
    <property type="molecule type" value="Genomic_DNA"/>
</dbReference>
<dbReference type="Proteomes" id="UP001141650">
    <property type="component" value="Unassembled WGS sequence"/>
</dbReference>
<feature type="region of interest" description="Disordered" evidence="1">
    <location>
        <begin position="1"/>
        <end position="37"/>
    </location>
</feature>
<sequence length="344" mass="37563">MQEQDHGPVHRDLPQSGIDDLVSPHPSDNRTPGGAASIDDSFKKLAAYRKCAERIRATWPAFAVERRKRLQQAGFGPPVEKIAENILEDLFATVLDWPVSDVKPQVGRADIVLASLGVKWLVLEVKRPGSLIGRRSAIDAALAQARRYAADQRVRTVAVSDANMLYAGDVSGGGLRPRVWLNLDAEEPPSDLWWLSVHGIYRRCPDVAVELGTLLQRNCGSGLDMSDVGDLHPKYKLAVHCFAYVGAANDVHTWKLPYLLADGVTPDGKRLPKAIQCILSNYRGARVDIPPAAVGDVLVRLGNAAAILRKMPCQNEMAATAYVEAHDALEQLNRLADVGCCRKS</sequence>
<dbReference type="RefSeq" id="WP_142276248.1">
    <property type="nucleotide sequence ID" value="NZ_JACKVH010000017.1"/>
</dbReference>
<proteinExistence type="predicted"/>
<feature type="compositionally biased region" description="Basic and acidic residues" evidence="1">
    <location>
        <begin position="1"/>
        <end position="13"/>
    </location>
</feature>
<gene>
    <name evidence="2" type="ORF">H7K38_20210</name>
</gene>
<evidence type="ECO:0000256" key="1">
    <source>
        <dbReference type="SAM" id="MobiDB-lite"/>
    </source>
</evidence>
<dbReference type="AlphaFoldDB" id="A0AA41XS93"/>
<comment type="caution">
    <text evidence="2">The sequence shown here is derived from an EMBL/GenBank/DDBJ whole genome shotgun (WGS) entry which is preliminary data.</text>
</comment>
<protein>
    <submittedName>
        <fullName evidence="2">Uncharacterized protein</fullName>
    </submittedName>
</protein>
<evidence type="ECO:0000313" key="3">
    <source>
        <dbReference type="Proteomes" id="UP001141650"/>
    </source>
</evidence>
<evidence type="ECO:0000313" key="2">
    <source>
        <dbReference type="EMBL" id="MCV7380958.1"/>
    </source>
</evidence>